<evidence type="ECO:0000259" key="8">
    <source>
        <dbReference type="PROSITE" id="PS51918"/>
    </source>
</evidence>
<evidence type="ECO:0000256" key="5">
    <source>
        <dbReference type="ARBA" id="ARBA00023004"/>
    </source>
</evidence>
<dbReference type="InterPro" id="IPR007197">
    <property type="entry name" value="rSAM"/>
</dbReference>
<gene>
    <name evidence="9" type="primary">hydE</name>
    <name evidence="9" type="ORF">KHM83_12945</name>
</gene>
<comment type="caution">
    <text evidence="9">The sequence shown here is derived from an EMBL/GenBank/DDBJ whole genome shotgun (WGS) entry which is preliminary data.</text>
</comment>
<dbReference type="CDD" id="cd01335">
    <property type="entry name" value="Radical_SAM"/>
    <property type="match status" value="1"/>
</dbReference>
<keyword evidence="5" id="KW-0408">Iron</keyword>
<protein>
    <submittedName>
        <fullName evidence="9">[FeFe] hydrogenase H-cluster radical SAM maturase HydE</fullName>
    </submittedName>
</protein>
<dbReference type="SFLD" id="SFLDG01060">
    <property type="entry name" value="BATS_domain_containing"/>
    <property type="match status" value="1"/>
</dbReference>
<evidence type="ECO:0000256" key="6">
    <source>
        <dbReference type="ARBA" id="ARBA00023014"/>
    </source>
</evidence>
<dbReference type="PIRSF" id="PIRSF004762">
    <property type="entry name" value="CHP00423"/>
    <property type="match status" value="1"/>
</dbReference>
<organism evidence="9 10">
    <name type="scientific">Fusibacter paucivorans</name>
    <dbReference type="NCBI Taxonomy" id="76009"/>
    <lineage>
        <taxon>Bacteria</taxon>
        <taxon>Bacillati</taxon>
        <taxon>Bacillota</taxon>
        <taxon>Clostridia</taxon>
        <taxon>Eubacteriales</taxon>
        <taxon>Eubacteriales Family XII. Incertae Sedis</taxon>
        <taxon>Fusibacter</taxon>
    </lineage>
</organism>
<evidence type="ECO:0000256" key="1">
    <source>
        <dbReference type="ARBA" id="ARBA00001966"/>
    </source>
</evidence>
<reference evidence="9 10" key="1">
    <citation type="submission" date="2021-05" db="EMBL/GenBank/DDBJ databases">
        <title>Fusibacter ferrireducens sp. nov., an anaerobic, sulfur- and Fe-reducing bacterium isolated from the mangrove sediment.</title>
        <authorList>
            <person name="Qiu D."/>
        </authorList>
    </citation>
    <scope>NUCLEOTIDE SEQUENCE [LARGE SCALE GENOMIC DNA]</scope>
    <source>
        <strain evidence="9 10">DSM 12116</strain>
    </source>
</reference>
<keyword evidence="2" id="KW-0004">4Fe-4S</keyword>
<dbReference type="InterPro" id="IPR024021">
    <property type="entry name" value="FeFe-hyd_HydE_rSAM"/>
</dbReference>
<dbReference type="EMBL" id="JAHBCL010000022">
    <property type="protein sequence ID" value="MBS7527585.1"/>
    <property type="molecule type" value="Genomic_DNA"/>
</dbReference>
<dbReference type="Pfam" id="PF04055">
    <property type="entry name" value="Radical_SAM"/>
    <property type="match status" value="1"/>
</dbReference>
<dbReference type="RefSeq" id="WP_213237447.1">
    <property type="nucleotide sequence ID" value="NZ_JAHBCL010000022.1"/>
</dbReference>
<dbReference type="Gene3D" id="3.20.20.70">
    <property type="entry name" value="Aldolase class I"/>
    <property type="match status" value="1"/>
</dbReference>
<dbReference type="PANTHER" id="PTHR43726">
    <property type="entry name" value="3-METHYLORNITHINE SYNTHASE"/>
    <property type="match status" value="1"/>
</dbReference>
<evidence type="ECO:0000313" key="10">
    <source>
        <dbReference type="Proteomes" id="UP000746471"/>
    </source>
</evidence>
<dbReference type="SFLD" id="SFLDG01082">
    <property type="entry name" value="B12-binding_domain_containing"/>
    <property type="match status" value="1"/>
</dbReference>
<proteinExistence type="predicted"/>
<dbReference type="NCBIfam" id="TIGR03956">
    <property type="entry name" value="rSAM_HydE"/>
    <property type="match status" value="1"/>
</dbReference>
<evidence type="ECO:0000256" key="4">
    <source>
        <dbReference type="ARBA" id="ARBA00022723"/>
    </source>
</evidence>
<evidence type="ECO:0000256" key="7">
    <source>
        <dbReference type="ARBA" id="ARBA00034078"/>
    </source>
</evidence>
<comment type="cofactor">
    <cofactor evidence="1">
        <name>[4Fe-4S] cluster</name>
        <dbReference type="ChEBI" id="CHEBI:49883"/>
    </cofactor>
</comment>
<keyword evidence="10" id="KW-1185">Reference proteome</keyword>
<dbReference type="SFLD" id="SFLDG01280">
    <property type="entry name" value="HydE/PylB-like"/>
    <property type="match status" value="1"/>
</dbReference>
<dbReference type="SFLD" id="SFLDF00348">
    <property type="entry name" value="FeFe_hydrogenase_maturase_(Hyd"/>
    <property type="match status" value="1"/>
</dbReference>
<dbReference type="InterPro" id="IPR034422">
    <property type="entry name" value="HydE/PylB-like"/>
</dbReference>
<dbReference type="InterPro" id="IPR010722">
    <property type="entry name" value="BATS_dom"/>
</dbReference>
<evidence type="ECO:0000256" key="2">
    <source>
        <dbReference type="ARBA" id="ARBA00022485"/>
    </source>
</evidence>
<dbReference type="InterPro" id="IPR006638">
    <property type="entry name" value="Elp3/MiaA/NifB-like_rSAM"/>
</dbReference>
<keyword evidence="6" id="KW-0411">Iron-sulfur</keyword>
<sequence>MKAHIDQLFEKSDLSDKALLALLDGMSDDDVHYLFESARRKKQLHYGDSVYMRGLIEFTNYCKQRCAYCGIRADNGQVERYRLNKAQILQCCEEGHALGYRTFVLQGGEDPFYTDDRLVDIIRSIKSSFSDCAVTLSVGERSRESYMRLKEAGANRYLLRHETASPSLYASLHPGMSQENRIQCLYTLKSLGYQVGAGFMVGLPNQTHADLVADLRFLKQLSPEMVGIGPFIPQKDTPLGQVPHGSVRMTLIMVALTRLLLPQVLLPSTTALGTLDSKGREKALRAGANVVMPNLSPTDVREQYALYDNKICTGDEAAHCRQCIERRIVSAGFRVDMGRGDHPDYQTSSVEISPEKRYADIIRLA</sequence>
<dbReference type="PROSITE" id="PS51918">
    <property type="entry name" value="RADICAL_SAM"/>
    <property type="match status" value="1"/>
</dbReference>
<evidence type="ECO:0000256" key="3">
    <source>
        <dbReference type="ARBA" id="ARBA00022691"/>
    </source>
</evidence>
<dbReference type="InterPro" id="IPR058240">
    <property type="entry name" value="rSAM_sf"/>
</dbReference>
<dbReference type="SFLD" id="SFLDS00029">
    <property type="entry name" value="Radical_SAM"/>
    <property type="match status" value="1"/>
</dbReference>
<dbReference type="Proteomes" id="UP000746471">
    <property type="component" value="Unassembled WGS sequence"/>
</dbReference>
<dbReference type="PANTHER" id="PTHR43726:SF1">
    <property type="entry name" value="BIOTIN SYNTHASE"/>
    <property type="match status" value="1"/>
</dbReference>
<feature type="domain" description="Radical SAM core" evidence="8">
    <location>
        <begin position="48"/>
        <end position="269"/>
    </location>
</feature>
<keyword evidence="4" id="KW-0479">Metal-binding</keyword>
<keyword evidence="3" id="KW-0949">S-adenosyl-L-methionine</keyword>
<dbReference type="SMART" id="SM00876">
    <property type="entry name" value="BATS"/>
    <property type="match status" value="1"/>
</dbReference>
<dbReference type="SMART" id="SM00729">
    <property type="entry name" value="Elp3"/>
    <property type="match status" value="1"/>
</dbReference>
<name>A0ABS5PR19_9FIRM</name>
<accession>A0ABS5PR19</accession>
<dbReference type="SUPFAM" id="SSF102114">
    <property type="entry name" value="Radical SAM enzymes"/>
    <property type="match status" value="1"/>
</dbReference>
<comment type="cofactor">
    <cofactor evidence="7">
        <name>[2Fe-2S] cluster</name>
        <dbReference type="ChEBI" id="CHEBI:190135"/>
    </cofactor>
</comment>
<dbReference type="InterPro" id="IPR013785">
    <property type="entry name" value="Aldolase_TIM"/>
</dbReference>
<evidence type="ECO:0000313" key="9">
    <source>
        <dbReference type="EMBL" id="MBS7527585.1"/>
    </source>
</evidence>